<proteinExistence type="predicted"/>
<comment type="caution">
    <text evidence="2">The sequence shown here is derived from an EMBL/GenBank/DDBJ whole genome shotgun (WGS) entry which is preliminary data.</text>
</comment>
<keyword evidence="3" id="KW-1185">Reference proteome</keyword>
<dbReference type="Proteomes" id="UP000572051">
    <property type="component" value="Unassembled WGS sequence"/>
</dbReference>
<reference evidence="2 3" key="1">
    <citation type="submission" date="2020-07" db="EMBL/GenBank/DDBJ databases">
        <title>Sequencing the genomes of 1000 actinobacteria strains.</title>
        <authorList>
            <person name="Klenk H.-P."/>
        </authorList>
    </citation>
    <scope>NUCLEOTIDE SEQUENCE [LARGE SCALE GENOMIC DNA]</scope>
    <source>
        <strain evidence="2 3">DSM 44442</strain>
    </source>
</reference>
<evidence type="ECO:0000313" key="2">
    <source>
        <dbReference type="EMBL" id="NYJ32687.1"/>
    </source>
</evidence>
<dbReference type="InterPro" id="IPR010179">
    <property type="entry name" value="CRISPR-assoc_prot_Cse3"/>
</dbReference>
<dbReference type="Gene3D" id="3.30.70.1200">
    <property type="entry name" value="Crispr-associated protein, domain 1"/>
    <property type="match status" value="1"/>
</dbReference>
<dbReference type="SUPFAM" id="SSF117987">
    <property type="entry name" value="CRISPR-associated protein"/>
    <property type="match status" value="1"/>
</dbReference>
<evidence type="ECO:0008006" key="4">
    <source>
        <dbReference type="Google" id="ProtNLM"/>
    </source>
</evidence>
<dbReference type="AlphaFoldDB" id="A0A7Z0J8G0"/>
<dbReference type="Pfam" id="PF08798">
    <property type="entry name" value="CRISPR_assoc"/>
    <property type="match status" value="1"/>
</dbReference>
<accession>A0A7Z0J8G0</accession>
<name>A0A7Z0J8G0_9ACTN</name>
<dbReference type="Gene3D" id="3.30.70.1210">
    <property type="entry name" value="Crispr-associated protein, domain 2"/>
    <property type="match status" value="1"/>
</dbReference>
<organism evidence="2 3">
    <name type="scientific">Nocardiopsis aegyptia</name>
    <dbReference type="NCBI Taxonomy" id="220378"/>
    <lineage>
        <taxon>Bacteria</taxon>
        <taxon>Bacillati</taxon>
        <taxon>Actinomycetota</taxon>
        <taxon>Actinomycetes</taxon>
        <taxon>Streptosporangiales</taxon>
        <taxon>Nocardiopsidaceae</taxon>
        <taxon>Nocardiopsis</taxon>
    </lineage>
</organism>
<dbReference type="EMBL" id="JACCFS010000001">
    <property type="protein sequence ID" value="NYJ32687.1"/>
    <property type="molecule type" value="Genomic_DNA"/>
</dbReference>
<protein>
    <recommendedName>
        <fullName evidence="4">Type I-E CRISPR-associated protein Cas6/Cse3/CasE</fullName>
    </recommendedName>
</protein>
<dbReference type="RefSeq" id="WP_179820608.1">
    <property type="nucleotide sequence ID" value="NZ_JACCFS010000001.1"/>
</dbReference>
<gene>
    <name evidence="2" type="ORF">HNR10_000568</name>
</gene>
<dbReference type="SMART" id="SM01101">
    <property type="entry name" value="CRISPR_assoc"/>
    <property type="match status" value="1"/>
</dbReference>
<sequence>MYLARIKLDPKRSTGMDQWAAMGKAVRRAVDPDPASDARVLWARTSPATLVISSDTAPAWGKVPGAVAATIQPMPRHPEGETIRWELISAPTGQRAPEADEEGARPRGKRVPLPEEEFESWLDDKFGGALYATSAKWKHLGGRPARYHFTGTAEVRDSDALQELCLSGIGAGTATGAGLLLTAPLAAE</sequence>
<evidence type="ECO:0000313" key="3">
    <source>
        <dbReference type="Proteomes" id="UP000572051"/>
    </source>
</evidence>
<feature type="region of interest" description="Disordered" evidence="1">
    <location>
        <begin position="91"/>
        <end position="110"/>
    </location>
</feature>
<evidence type="ECO:0000256" key="1">
    <source>
        <dbReference type="SAM" id="MobiDB-lite"/>
    </source>
</evidence>